<dbReference type="WBParaSite" id="MCOS_0000479301-mRNA-1">
    <property type="protein sequence ID" value="MCOS_0000479301-mRNA-1"/>
    <property type="gene ID" value="MCOS_0000479301"/>
</dbReference>
<name>A0A0R3UCZ5_MESCO</name>
<keyword evidence="3" id="KW-1185">Reference proteome</keyword>
<reference evidence="2 3" key="2">
    <citation type="submission" date="2018-10" db="EMBL/GenBank/DDBJ databases">
        <authorList>
            <consortium name="Pathogen Informatics"/>
        </authorList>
    </citation>
    <scope>NUCLEOTIDE SEQUENCE [LARGE SCALE GENOMIC DNA]</scope>
</reference>
<proteinExistence type="predicted"/>
<protein>
    <submittedName>
        <fullName evidence="4">Myotubularin phosphatase domain-containing protein</fullName>
    </submittedName>
</protein>
<evidence type="ECO:0000256" key="1">
    <source>
        <dbReference type="SAM" id="MobiDB-lite"/>
    </source>
</evidence>
<reference evidence="4" key="1">
    <citation type="submission" date="2017-02" db="UniProtKB">
        <authorList>
            <consortium name="WormBaseParasite"/>
        </authorList>
    </citation>
    <scope>IDENTIFICATION</scope>
</reference>
<evidence type="ECO:0000313" key="3">
    <source>
        <dbReference type="Proteomes" id="UP000267029"/>
    </source>
</evidence>
<dbReference type="Proteomes" id="UP000267029">
    <property type="component" value="Unassembled WGS sequence"/>
</dbReference>
<sequence>MKESRQLFDVRVKYFDRCTDDATELDSRNLGWSTGSGESQQEPLPKEQSTTTMTPPPLPPPLATTASAFMGHAVAAFVELTHKNSGEDASNNGHQADPPTQDGASNGVGLFFGFAESIAVSFQAIQEQPNSPSPLGVTGDVWSVRFEDYHKEVCRRSRKALTLLRCEKVQSAPFNVFFLLSTWECPCLVSAVATSQLQDGVGSIPRESPSRARPTVVYAIVLAHSQDVGGRVCVGFVTALR</sequence>
<evidence type="ECO:0000313" key="2">
    <source>
        <dbReference type="EMBL" id="VDD78791.1"/>
    </source>
</evidence>
<evidence type="ECO:0000313" key="4">
    <source>
        <dbReference type="WBParaSite" id="MCOS_0000479301-mRNA-1"/>
    </source>
</evidence>
<organism evidence="4">
    <name type="scientific">Mesocestoides corti</name>
    <name type="common">Flatworm</name>
    <dbReference type="NCBI Taxonomy" id="53468"/>
    <lineage>
        <taxon>Eukaryota</taxon>
        <taxon>Metazoa</taxon>
        <taxon>Spiralia</taxon>
        <taxon>Lophotrochozoa</taxon>
        <taxon>Platyhelminthes</taxon>
        <taxon>Cestoda</taxon>
        <taxon>Eucestoda</taxon>
        <taxon>Cyclophyllidea</taxon>
        <taxon>Mesocestoididae</taxon>
        <taxon>Mesocestoides</taxon>
    </lineage>
</organism>
<dbReference type="EMBL" id="UXSR01002318">
    <property type="protein sequence ID" value="VDD78791.1"/>
    <property type="molecule type" value="Genomic_DNA"/>
</dbReference>
<accession>A0A0R3UCZ5</accession>
<gene>
    <name evidence="2" type="ORF">MCOS_LOCUS4794</name>
</gene>
<dbReference type="AlphaFoldDB" id="A0A0R3UCZ5"/>
<feature type="region of interest" description="Disordered" evidence="1">
    <location>
        <begin position="25"/>
        <end position="64"/>
    </location>
</feature>
<feature type="compositionally biased region" description="Polar residues" evidence="1">
    <location>
        <begin position="30"/>
        <end position="42"/>
    </location>
</feature>